<keyword evidence="1" id="KW-0812">Transmembrane</keyword>
<reference evidence="2" key="1">
    <citation type="submission" date="2021-04" db="EMBL/GenBank/DDBJ databases">
        <title>Taxonomic assessment of Weissella genus.</title>
        <authorList>
            <person name="Fanelli F."/>
            <person name="Chieffi D."/>
            <person name="Dell'Aquila A."/>
            <person name="Gyu-Sung C."/>
            <person name="Franz C.M.A.P."/>
            <person name="Fusco V."/>
        </authorList>
    </citation>
    <scope>NUCLEOTIDE SEQUENCE</scope>
    <source>
        <strain evidence="2">LMG 25373</strain>
    </source>
</reference>
<dbReference type="Proteomes" id="UP001057481">
    <property type="component" value="Unassembled WGS sequence"/>
</dbReference>
<organism evidence="2 3">
    <name type="scientific">Periweissella beninensis</name>
    <dbReference type="NCBI Taxonomy" id="504936"/>
    <lineage>
        <taxon>Bacteria</taxon>
        <taxon>Bacillati</taxon>
        <taxon>Bacillota</taxon>
        <taxon>Bacilli</taxon>
        <taxon>Lactobacillales</taxon>
        <taxon>Lactobacillaceae</taxon>
        <taxon>Periweissella</taxon>
    </lineage>
</organism>
<keyword evidence="1" id="KW-1133">Transmembrane helix</keyword>
<dbReference type="Pfam" id="PF07314">
    <property type="entry name" value="Lit"/>
    <property type="match status" value="1"/>
</dbReference>
<dbReference type="RefSeq" id="WP_205143510.1">
    <property type="nucleotide sequence ID" value="NZ_JAFBDN010000007.1"/>
</dbReference>
<feature type="transmembrane region" description="Helical" evidence="1">
    <location>
        <begin position="12"/>
        <end position="34"/>
    </location>
</feature>
<comment type="caution">
    <text evidence="2">The sequence shown here is derived from an EMBL/GenBank/DDBJ whole genome shotgun (WGS) entry which is preliminary data.</text>
</comment>
<evidence type="ECO:0000256" key="1">
    <source>
        <dbReference type="SAM" id="Phobius"/>
    </source>
</evidence>
<accession>A0ABT0VIQ2</accession>
<dbReference type="EMBL" id="JAGMVS010000064">
    <property type="protein sequence ID" value="MCM2437536.1"/>
    <property type="molecule type" value="Genomic_DNA"/>
</dbReference>
<feature type="transmembrane region" description="Helical" evidence="1">
    <location>
        <begin position="93"/>
        <end position="112"/>
    </location>
</feature>
<evidence type="ECO:0000313" key="3">
    <source>
        <dbReference type="Proteomes" id="UP001057481"/>
    </source>
</evidence>
<feature type="transmembrane region" description="Helical" evidence="1">
    <location>
        <begin position="180"/>
        <end position="202"/>
    </location>
</feature>
<sequence>MNGKFKRTMVWLMLLIFLLTLSITITINSTWLYALNVYYGDFLPLVNLSAKAMLQNYHALLAYLNYPWVTTLKMPDFTDSPSALVHFSNVKQLFMINYIMLIGTSYPAIKWLNWLKKHEQQWRLISIMQGTLTVLGFILIMMFLNFNQFFIVFHKVLFRNNDWEFYPQQDPIINALPESFFAQAFLLWLGCFSVFCLGLLIYGKLYFKSKK</sequence>
<protein>
    <submittedName>
        <fullName evidence="2">TIGR01906 family membrane protein</fullName>
    </submittedName>
</protein>
<keyword evidence="1" id="KW-0472">Membrane</keyword>
<keyword evidence="3" id="KW-1185">Reference proteome</keyword>
<dbReference type="InterPro" id="IPR010178">
    <property type="entry name" value="Lit"/>
</dbReference>
<dbReference type="NCBIfam" id="TIGR01906">
    <property type="entry name" value="integ_TIGR01906"/>
    <property type="match status" value="1"/>
</dbReference>
<evidence type="ECO:0000313" key="2">
    <source>
        <dbReference type="EMBL" id="MCM2437536.1"/>
    </source>
</evidence>
<name>A0ABT0VIQ2_9LACO</name>
<gene>
    <name evidence="2" type="ORF">KAK10_06400</name>
</gene>
<feature type="transmembrane region" description="Helical" evidence="1">
    <location>
        <begin position="124"/>
        <end position="144"/>
    </location>
</feature>
<proteinExistence type="predicted"/>